<dbReference type="PANTHER" id="PTHR44942">
    <property type="entry name" value="METHYLTRANSF_11 DOMAIN-CONTAINING PROTEIN"/>
    <property type="match status" value="1"/>
</dbReference>
<protein>
    <submittedName>
        <fullName evidence="5">Class I SAM-dependent methyltransferase</fullName>
    </submittedName>
</protein>
<reference evidence="6" key="1">
    <citation type="submission" date="2023-07" db="EMBL/GenBank/DDBJ databases">
        <title>Defluviimonas sediminis sp. nov., isolated from mangrove sediment.</title>
        <authorList>
            <person name="Liu L."/>
            <person name="Li J."/>
            <person name="Huang Y."/>
            <person name="Pan J."/>
            <person name="Li M."/>
        </authorList>
    </citation>
    <scope>NUCLEOTIDE SEQUENCE [LARGE SCALE GENOMIC DNA]</scope>
    <source>
        <strain evidence="6">FT324</strain>
    </source>
</reference>
<organism evidence="5 6">
    <name type="scientific">Albidovulum sediminis</name>
    <dbReference type="NCBI Taxonomy" id="3066345"/>
    <lineage>
        <taxon>Bacteria</taxon>
        <taxon>Pseudomonadati</taxon>
        <taxon>Pseudomonadota</taxon>
        <taxon>Alphaproteobacteria</taxon>
        <taxon>Rhodobacterales</taxon>
        <taxon>Paracoccaceae</taxon>
        <taxon>Albidovulum</taxon>
    </lineage>
</organism>
<dbReference type="GO" id="GO:0032259">
    <property type="term" value="P:methylation"/>
    <property type="evidence" value="ECO:0007669"/>
    <property type="project" value="UniProtKB-KW"/>
</dbReference>
<evidence type="ECO:0000259" key="4">
    <source>
        <dbReference type="Pfam" id="PF08241"/>
    </source>
</evidence>
<dbReference type="PANTHER" id="PTHR44942:SF4">
    <property type="entry name" value="METHYLTRANSFERASE TYPE 11 DOMAIN-CONTAINING PROTEIN"/>
    <property type="match status" value="1"/>
</dbReference>
<evidence type="ECO:0000256" key="2">
    <source>
        <dbReference type="ARBA" id="ARBA00022603"/>
    </source>
</evidence>
<comment type="similarity">
    <text evidence="1">Belongs to the methyltransferase superfamily.</text>
</comment>
<dbReference type="EMBL" id="JAOCQF010000001">
    <property type="protein sequence ID" value="MCT8328280.1"/>
    <property type="molecule type" value="Genomic_DNA"/>
</dbReference>
<gene>
    <name evidence="5" type="ORF">N5I32_02010</name>
</gene>
<accession>A0ABT2NL85</accession>
<keyword evidence="3" id="KW-0808">Transferase</keyword>
<dbReference type="InterPro" id="IPR013216">
    <property type="entry name" value="Methyltransf_11"/>
</dbReference>
<proteinExistence type="inferred from homology"/>
<keyword evidence="2 5" id="KW-0489">Methyltransferase</keyword>
<dbReference type="InterPro" id="IPR029063">
    <property type="entry name" value="SAM-dependent_MTases_sf"/>
</dbReference>
<dbReference type="RefSeq" id="WP_261493717.1">
    <property type="nucleotide sequence ID" value="NZ_JAOCQF010000001.1"/>
</dbReference>
<dbReference type="InterPro" id="IPR051052">
    <property type="entry name" value="Diverse_substrate_MTase"/>
</dbReference>
<comment type="caution">
    <text evidence="5">The sequence shown here is derived from an EMBL/GenBank/DDBJ whole genome shotgun (WGS) entry which is preliminary data.</text>
</comment>
<dbReference type="Pfam" id="PF08241">
    <property type="entry name" value="Methyltransf_11"/>
    <property type="match status" value="1"/>
</dbReference>
<dbReference type="Proteomes" id="UP001205601">
    <property type="component" value="Unassembled WGS sequence"/>
</dbReference>
<dbReference type="GO" id="GO:0008168">
    <property type="term" value="F:methyltransferase activity"/>
    <property type="evidence" value="ECO:0007669"/>
    <property type="project" value="UniProtKB-KW"/>
</dbReference>
<evidence type="ECO:0000256" key="3">
    <source>
        <dbReference type="ARBA" id="ARBA00022679"/>
    </source>
</evidence>
<evidence type="ECO:0000313" key="5">
    <source>
        <dbReference type="EMBL" id="MCT8328280.1"/>
    </source>
</evidence>
<dbReference type="Gene3D" id="3.40.50.150">
    <property type="entry name" value="Vaccinia Virus protein VP39"/>
    <property type="match status" value="1"/>
</dbReference>
<evidence type="ECO:0000256" key="1">
    <source>
        <dbReference type="ARBA" id="ARBA00008361"/>
    </source>
</evidence>
<dbReference type="SUPFAM" id="SSF53335">
    <property type="entry name" value="S-adenosyl-L-methionine-dependent methyltransferases"/>
    <property type="match status" value="1"/>
</dbReference>
<evidence type="ECO:0000313" key="6">
    <source>
        <dbReference type="Proteomes" id="UP001205601"/>
    </source>
</evidence>
<sequence>MALDPPAFFRWLASLPPRRDVCVECGAGAGEVTAFLGGTFARAIATDAAPPHSGVPCAVPILAARAEHLPFADASADLVVSMQALHHFDVPAHLREARRILRPGGVFAALCWGEIVLPEALRPLYRPAFAALAPFWESERDWVLSGYRGLGFAGQPVPLPTAAMRRRADIAGLNAEISRWSAARAARRAGVAIPLPKAPGLAAPFDLSWPLIGRVFRA</sequence>
<dbReference type="CDD" id="cd02440">
    <property type="entry name" value="AdoMet_MTases"/>
    <property type="match status" value="1"/>
</dbReference>
<name>A0ABT2NL85_9RHOB</name>
<keyword evidence="6" id="KW-1185">Reference proteome</keyword>
<feature type="domain" description="Methyltransferase type 11" evidence="4">
    <location>
        <begin position="24"/>
        <end position="108"/>
    </location>
</feature>